<keyword evidence="4" id="KW-0678">Repressor</keyword>
<dbReference type="PANTHER" id="PTHR48249">
    <property type="entry name" value="MEDIATOR OF RNA POLYMERASE II TRANSCRIPTION SUBUNIT 13"/>
    <property type="match status" value="1"/>
</dbReference>
<dbReference type="InterPro" id="IPR051139">
    <property type="entry name" value="Mediator_complx_sub13"/>
</dbReference>
<keyword evidence="7" id="KW-0539">Nucleus</keyword>
<keyword evidence="5" id="KW-0805">Transcription regulation</keyword>
<dbReference type="GO" id="GO:0016592">
    <property type="term" value="C:mediator complex"/>
    <property type="evidence" value="ECO:0007669"/>
    <property type="project" value="TreeGrafter"/>
</dbReference>
<reference evidence="11" key="1">
    <citation type="journal article" date="2018" name="Algal Res.">
        <title>Characterization of plant carbon substrate utilization by Auxenochlorella protothecoides.</title>
        <authorList>
            <person name="Vogler B.W."/>
            <person name="Starkenburg S.R."/>
            <person name="Sudasinghe N."/>
            <person name="Schambach J.Y."/>
            <person name="Rollin J.A."/>
            <person name="Pattathil S."/>
            <person name="Barry A.N."/>
        </authorList>
    </citation>
    <scope>NUCLEOTIDE SEQUENCE [LARGE SCALE GENOMIC DNA]</scope>
    <source>
        <strain evidence="11">UTEX 25</strain>
    </source>
</reference>
<evidence type="ECO:0000256" key="3">
    <source>
        <dbReference type="ARBA" id="ARBA00019618"/>
    </source>
</evidence>
<feature type="compositionally biased region" description="Low complexity" evidence="8">
    <location>
        <begin position="258"/>
        <end position="271"/>
    </location>
</feature>
<keyword evidence="9" id="KW-0732">Signal</keyword>
<evidence type="ECO:0000256" key="9">
    <source>
        <dbReference type="SAM" id="SignalP"/>
    </source>
</evidence>
<proteinExistence type="inferred from homology"/>
<keyword evidence="6" id="KW-0804">Transcription</keyword>
<organism evidence="10 11">
    <name type="scientific">Auxenochlorella protothecoides</name>
    <name type="common">Green microalga</name>
    <name type="synonym">Chlorella protothecoides</name>
    <dbReference type="NCBI Taxonomy" id="3075"/>
    <lineage>
        <taxon>Eukaryota</taxon>
        <taxon>Viridiplantae</taxon>
        <taxon>Chlorophyta</taxon>
        <taxon>core chlorophytes</taxon>
        <taxon>Trebouxiophyceae</taxon>
        <taxon>Chlorellales</taxon>
        <taxon>Chlorellaceae</taxon>
        <taxon>Auxenochlorella</taxon>
    </lineage>
</organism>
<evidence type="ECO:0000256" key="7">
    <source>
        <dbReference type="ARBA" id="ARBA00023242"/>
    </source>
</evidence>
<comment type="subcellular location">
    <subcellularLocation>
        <location evidence="1">Nucleus</location>
    </subcellularLocation>
</comment>
<dbReference type="EMBL" id="QOKY01000166">
    <property type="protein sequence ID" value="RMZ55328.1"/>
    <property type="molecule type" value="Genomic_DNA"/>
</dbReference>
<evidence type="ECO:0000256" key="8">
    <source>
        <dbReference type="SAM" id="MobiDB-lite"/>
    </source>
</evidence>
<evidence type="ECO:0000256" key="6">
    <source>
        <dbReference type="ARBA" id="ARBA00023163"/>
    </source>
</evidence>
<evidence type="ECO:0000256" key="4">
    <source>
        <dbReference type="ARBA" id="ARBA00022491"/>
    </source>
</evidence>
<comment type="caution">
    <text evidence="10">The sequence shown here is derived from an EMBL/GenBank/DDBJ whole genome shotgun (WGS) entry which is preliminary data.</text>
</comment>
<dbReference type="GO" id="GO:0045944">
    <property type="term" value="P:positive regulation of transcription by RNA polymerase II"/>
    <property type="evidence" value="ECO:0007669"/>
    <property type="project" value="TreeGrafter"/>
</dbReference>
<evidence type="ECO:0000313" key="11">
    <source>
        <dbReference type="Proteomes" id="UP000279271"/>
    </source>
</evidence>
<feature type="chain" id="PRO_5017941812" description="Mediator of RNA polymerase II transcription subunit 13" evidence="9">
    <location>
        <begin position="20"/>
        <end position="562"/>
    </location>
</feature>
<dbReference type="GO" id="GO:0003713">
    <property type="term" value="F:transcription coactivator activity"/>
    <property type="evidence" value="ECO:0007669"/>
    <property type="project" value="TreeGrafter"/>
</dbReference>
<evidence type="ECO:0000313" key="10">
    <source>
        <dbReference type="EMBL" id="RMZ55328.1"/>
    </source>
</evidence>
<comment type="similarity">
    <text evidence="2">Belongs to the Mediator complex subunit 13 family.</text>
</comment>
<evidence type="ECO:0000256" key="1">
    <source>
        <dbReference type="ARBA" id="ARBA00004123"/>
    </source>
</evidence>
<name>A0A3M7KXV0_AUXPR</name>
<dbReference type="Proteomes" id="UP000279271">
    <property type="component" value="Unassembled WGS sequence"/>
</dbReference>
<feature type="region of interest" description="Disordered" evidence="8">
    <location>
        <begin position="211"/>
        <end position="290"/>
    </location>
</feature>
<evidence type="ECO:0000256" key="5">
    <source>
        <dbReference type="ARBA" id="ARBA00023015"/>
    </source>
</evidence>
<evidence type="ECO:0000256" key="2">
    <source>
        <dbReference type="ARBA" id="ARBA00009354"/>
    </source>
</evidence>
<dbReference type="PANTHER" id="PTHR48249:SF3">
    <property type="entry name" value="MEDIATOR OF RNA POLYMERASE II TRANSCRIPTION SUBUNIT 13"/>
    <property type="match status" value="1"/>
</dbReference>
<dbReference type="AlphaFoldDB" id="A0A3M7KXV0"/>
<sequence>MNQGALGLLLMAAPGHSHALQSPVELTEGGVEAPSQPGSLLDFELATPPLRVGYQGDWLDVSPAMLATWDISPLEPMGEPKHLHAYALCQTGCKEATHAFCKDVGAWYGMCGLGEMRCPPDSVQTWWGSEATGEEEGGGSFAAALADTVDRMVADAAQLPRLGPSDALSTPLLPSAVLFLVCPQGPAPARLLQAATEAWAAAALAGGLAGRGERPRESWLTGPATPPCVDAQAPPYGAAGSELYSGRGVPDPGLGNDGAQHSQGTGGQSSSDRPSSAQHAGDKCAPDGRPPRLPSLLVHLVPESAVLDLGPCGARQAAFLAFAASSNVPTEGAGPGPQDPGALAGLTSALHCVHVAVAPMRPGLAALTRASPGGCAEAVVVQAAAGAALAAEVLGACRRLGWWAGPDARRRLVVSRPGPVSGVEAGGWQAALMESGAQGSCCVVELQVQGASSAREVAAAGSWVARREAQAGPVLLCPLGAGCTLRVRPVVGPDSPDEASLREMVSDLQALAVLGAATAQLTNSPGGGDAHRPWPAHAQGCLHAATLLLALTRASGRTGAVM</sequence>
<feature type="compositionally biased region" description="Basic and acidic residues" evidence="8">
    <location>
        <begin position="280"/>
        <end position="290"/>
    </location>
</feature>
<feature type="signal peptide" evidence="9">
    <location>
        <begin position="1"/>
        <end position="19"/>
    </location>
</feature>
<accession>A0A3M7KXV0</accession>
<gene>
    <name evidence="10" type="ORF">APUTEX25_003466</name>
</gene>
<protein>
    <recommendedName>
        <fullName evidence="3">Mediator of RNA polymerase II transcription subunit 13</fullName>
    </recommendedName>
</protein>